<name>A0A0F9CEK0_9ZZZZ</name>
<feature type="coiled-coil region" evidence="1">
    <location>
        <begin position="72"/>
        <end position="120"/>
    </location>
</feature>
<reference evidence="2" key="1">
    <citation type="journal article" date="2015" name="Nature">
        <title>Complex archaea that bridge the gap between prokaryotes and eukaryotes.</title>
        <authorList>
            <person name="Spang A."/>
            <person name="Saw J.H."/>
            <person name="Jorgensen S.L."/>
            <person name="Zaremba-Niedzwiedzka K."/>
            <person name="Martijn J."/>
            <person name="Lind A.E."/>
            <person name="van Eijk R."/>
            <person name="Schleper C."/>
            <person name="Guy L."/>
            <person name="Ettema T.J."/>
        </authorList>
    </citation>
    <scope>NUCLEOTIDE SEQUENCE</scope>
</reference>
<evidence type="ECO:0000256" key="1">
    <source>
        <dbReference type="SAM" id="Coils"/>
    </source>
</evidence>
<feature type="non-terminal residue" evidence="2">
    <location>
        <position position="1"/>
    </location>
</feature>
<keyword evidence="1" id="KW-0175">Coiled coil</keyword>
<gene>
    <name evidence="2" type="ORF">LCGC14_2332080</name>
</gene>
<comment type="caution">
    <text evidence="2">The sequence shown here is derived from an EMBL/GenBank/DDBJ whole genome shotgun (WGS) entry which is preliminary data.</text>
</comment>
<evidence type="ECO:0000313" key="2">
    <source>
        <dbReference type="EMBL" id="KKL47783.1"/>
    </source>
</evidence>
<organism evidence="2">
    <name type="scientific">marine sediment metagenome</name>
    <dbReference type="NCBI Taxonomy" id="412755"/>
    <lineage>
        <taxon>unclassified sequences</taxon>
        <taxon>metagenomes</taxon>
        <taxon>ecological metagenomes</taxon>
    </lineage>
</organism>
<dbReference type="AlphaFoldDB" id="A0A0F9CEK0"/>
<protein>
    <submittedName>
        <fullName evidence="2">Uncharacterized protein</fullName>
    </submittedName>
</protein>
<proteinExistence type="predicted"/>
<accession>A0A0F9CEK0</accession>
<dbReference type="EMBL" id="LAZR01033547">
    <property type="protein sequence ID" value="KKL47783.1"/>
    <property type="molecule type" value="Genomic_DNA"/>
</dbReference>
<sequence length="123" mass="14193">IEAVNFFEDILNKDQLSDLDGNILKLGKALRTVVLNKAEIDQKAIEQERDIRGLGLKLKNCKGKNKKTSQQRQSYQVQIELEKNLLDGLKKQSDELEALKSQMESKMSFFKDEKRSIEEKPKL</sequence>